<dbReference type="OrthoDB" id="550575at2759"/>
<dbReference type="SMART" id="SM00367">
    <property type="entry name" value="LRR_CC"/>
    <property type="match status" value="2"/>
</dbReference>
<evidence type="ECO:0000256" key="1">
    <source>
        <dbReference type="SAM" id="MobiDB-lite"/>
    </source>
</evidence>
<name>A0A9P6RIH0_9FUNG</name>
<protein>
    <recommendedName>
        <fullName evidence="4">F-box domain-containing protein</fullName>
    </recommendedName>
</protein>
<feature type="region of interest" description="Disordered" evidence="1">
    <location>
        <begin position="657"/>
        <end position="689"/>
    </location>
</feature>
<feature type="compositionally biased region" description="Polar residues" evidence="1">
    <location>
        <begin position="74"/>
        <end position="88"/>
    </location>
</feature>
<dbReference type="EMBL" id="JAAAIP010000284">
    <property type="protein sequence ID" value="KAG0320413.1"/>
    <property type="molecule type" value="Genomic_DNA"/>
</dbReference>
<gene>
    <name evidence="2" type="ORF">BGZ99_004529</name>
</gene>
<evidence type="ECO:0008006" key="4">
    <source>
        <dbReference type="Google" id="ProtNLM"/>
    </source>
</evidence>
<sequence>MNNTLESTPSLPLPHQPRPQNALLIPELAFLIGENLLQHDLAAASRVCKNWHDIWTPFLYHTVRYDHQYTRNSHSSYNHNTPTPQPTRLAQSSGGSSSLSASLSSPAGITAKRPPPFLNLERYGHWIKVLELSNLIVAPCNTTADTTVAAVTAPSASSNSATMPASALNPARDHLVLLQSCRSLDLTQLHISRTVMTLERFDELLSALPTLKVFKFEVINTNGIINKATDLPSPAVSWNSRSRTYYGSSSVLKKPHRSNLEGLEQEVIRTIAKRLSSHLERLELLFTVKGTITTSSIEELLTSCGVTLKALSLTRADICRSNNSREWNTFFQQDIDALLERLSGTVISTPTATATSSSSLASSSATTAVHSTAASSPATLSASSSLSSLASFSTPTSSSTSHSFSTIHPAPKRTLPALESLQLHHCAIEDRECTWLLRRTPALKELCLHDCRKLDGQFVQSIHTYTPLLDTISLSSVPLLNAERLQELFQHPEPQATKSTATGAESLKLVNSESDMPRLQLKKVRLAYLRQLDNTITKTLTSNHGTSLTKLSLQWCPHVTDDGIISIFQSCTQLQDLNLCLSKATPNIFKDLAPVSSSHSQPAGLVTQTMTATQQRRPWACAQTLERLEINSLMFVDRVRISNDHLQPQLYHHMSHNPHLRTRNRSNSYGALGNAGSSNPSIGGPSINGASNTITNESYSLAHHQGYPMYHLWHYSQYSDPFQEFRAQLEMLPRLKHLGIPAKGIEHLIKKGFNGPTTASKIQIHSLSLLNQQGRVWSPEEVSELLSNMPGLRSLYCEKNTLLLTSSAKTSVGVGASGYCNGANNSKWRKDCSSSGVALQQKEKEVQRLLQQHCVELLHHTSPTW</sequence>
<dbReference type="InterPro" id="IPR032675">
    <property type="entry name" value="LRR_dom_sf"/>
</dbReference>
<comment type="caution">
    <text evidence="2">The sequence shown here is derived from an EMBL/GenBank/DDBJ whole genome shotgun (WGS) entry which is preliminary data.</text>
</comment>
<dbReference type="GO" id="GO:0031146">
    <property type="term" value="P:SCF-dependent proteasomal ubiquitin-dependent protein catabolic process"/>
    <property type="evidence" value="ECO:0007669"/>
    <property type="project" value="TreeGrafter"/>
</dbReference>
<dbReference type="SUPFAM" id="SSF52047">
    <property type="entry name" value="RNI-like"/>
    <property type="match status" value="1"/>
</dbReference>
<evidence type="ECO:0000313" key="2">
    <source>
        <dbReference type="EMBL" id="KAG0320413.1"/>
    </source>
</evidence>
<keyword evidence="3" id="KW-1185">Reference proteome</keyword>
<dbReference type="PANTHER" id="PTHR13318">
    <property type="entry name" value="PARTNER OF PAIRED, ISOFORM B-RELATED"/>
    <property type="match status" value="1"/>
</dbReference>
<proteinExistence type="predicted"/>
<organism evidence="2 3">
    <name type="scientific">Dissophora globulifera</name>
    <dbReference type="NCBI Taxonomy" id="979702"/>
    <lineage>
        <taxon>Eukaryota</taxon>
        <taxon>Fungi</taxon>
        <taxon>Fungi incertae sedis</taxon>
        <taxon>Mucoromycota</taxon>
        <taxon>Mortierellomycotina</taxon>
        <taxon>Mortierellomycetes</taxon>
        <taxon>Mortierellales</taxon>
        <taxon>Mortierellaceae</taxon>
        <taxon>Dissophora</taxon>
    </lineage>
</organism>
<reference evidence="2" key="1">
    <citation type="journal article" date="2020" name="Fungal Divers.">
        <title>Resolving the Mortierellaceae phylogeny through synthesis of multi-gene phylogenetics and phylogenomics.</title>
        <authorList>
            <person name="Vandepol N."/>
            <person name="Liber J."/>
            <person name="Desiro A."/>
            <person name="Na H."/>
            <person name="Kennedy M."/>
            <person name="Barry K."/>
            <person name="Grigoriev I.V."/>
            <person name="Miller A.N."/>
            <person name="O'Donnell K."/>
            <person name="Stajich J.E."/>
            <person name="Bonito G."/>
        </authorList>
    </citation>
    <scope>NUCLEOTIDE SEQUENCE</scope>
    <source>
        <strain evidence="2">REB-010B</strain>
    </source>
</reference>
<accession>A0A9P6RIH0</accession>
<dbReference type="Gene3D" id="3.80.10.10">
    <property type="entry name" value="Ribonuclease Inhibitor"/>
    <property type="match status" value="2"/>
</dbReference>
<feature type="compositionally biased region" description="Low complexity" evidence="1">
    <location>
        <begin position="89"/>
        <end position="107"/>
    </location>
</feature>
<dbReference type="GO" id="GO:0019005">
    <property type="term" value="C:SCF ubiquitin ligase complex"/>
    <property type="evidence" value="ECO:0007669"/>
    <property type="project" value="TreeGrafter"/>
</dbReference>
<dbReference type="AlphaFoldDB" id="A0A9P6RIH0"/>
<feature type="compositionally biased region" description="Low complexity" evidence="1">
    <location>
        <begin position="676"/>
        <end position="689"/>
    </location>
</feature>
<dbReference type="InterPro" id="IPR006553">
    <property type="entry name" value="Leu-rich_rpt_Cys-con_subtyp"/>
</dbReference>
<dbReference type="Proteomes" id="UP000738325">
    <property type="component" value="Unassembled WGS sequence"/>
</dbReference>
<evidence type="ECO:0000313" key="3">
    <source>
        <dbReference type="Proteomes" id="UP000738325"/>
    </source>
</evidence>
<feature type="region of interest" description="Disordered" evidence="1">
    <location>
        <begin position="74"/>
        <end position="107"/>
    </location>
</feature>